<feature type="region of interest" description="Disordered" evidence="1">
    <location>
        <begin position="349"/>
        <end position="401"/>
    </location>
</feature>
<proteinExistence type="predicted"/>
<gene>
    <name evidence="2" type="ORF">UCDDS831_g02284</name>
</gene>
<evidence type="ECO:0000313" key="2">
    <source>
        <dbReference type="EMBL" id="KKY24666.1"/>
    </source>
</evidence>
<organism evidence="2 3">
    <name type="scientific">Diplodia seriata</name>
    <dbReference type="NCBI Taxonomy" id="420778"/>
    <lineage>
        <taxon>Eukaryota</taxon>
        <taxon>Fungi</taxon>
        <taxon>Dikarya</taxon>
        <taxon>Ascomycota</taxon>
        <taxon>Pezizomycotina</taxon>
        <taxon>Dothideomycetes</taxon>
        <taxon>Dothideomycetes incertae sedis</taxon>
        <taxon>Botryosphaeriales</taxon>
        <taxon>Botryosphaeriaceae</taxon>
        <taxon>Diplodia</taxon>
    </lineage>
</organism>
<evidence type="ECO:0000256" key="1">
    <source>
        <dbReference type="SAM" id="MobiDB-lite"/>
    </source>
</evidence>
<protein>
    <submittedName>
        <fullName evidence="2">Uncharacterized protein</fullName>
    </submittedName>
</protein>
<dbReference type="AlphaFoldDB" id="A0A0G2ER85"/>
<dbReference type="Proteomes" id="UP000034182">
    <property type="component" value="Unassembled WGS sequence"/>
</dbReference>
<evidence type="ECO:0000313" key="3">
    <source>
        <dbReference type="Proteomes" id="UP000034182"/>
    </source>
</evidence>
<dbReference type="EMBL" id="LAQI01000056">
    <property type="protein sequence ID" value="KKY24666.1"/>
    <property type="molecule type" value="Genomic_DNA"/>
</dbReference>
<accession>A0A0G2ER85</accession>
<name>A0A0G2ER85_9PEZI</name>
<reference evidence="2 3" key="1">
    <citation type="submission" date="2015-03" db="EMBL/GenBank/DDBJ databases">
        <authorList>
            <person name="Morales-Cruz A."/>
            <person name="Amrine K.C."/>
            <person name="Cantu D."/>
        </authorList>
    </citation>
    <scope>NUCLEOTIDE SEQUENCE [LARGE SCALE GENOMIC DNA]</scope>
    <source>
        <strain evidence="2">DS831</strain>
    </source>
</reference>
<sequence length="501" mass="56851">MTRCPFIDRSNKVGSHIRVEMPVLAQIPSIKEIRTADRMPLDCARDIIYAIAKEMQELERSVPFFSGFDSISYNKQDRKWDGLHDHLFGLIIRLVIKVETGPGGTKETSLDEDLHNYESLYYITLCHICMLYRELHREFAAGRLDPNERFTEHLTAKTMVKHLYSHWSALVDPVLMATLDFSIRKKQLMDFKTMHNMAVFNGSRNYDQDRDLKSIENSIRKGLNAVPFDESQLFSGKYKGLTAELFDQSDIVHVLLQCLNHRHTDKLSYWLFDNKKCAGCYWDFKELSEEEELAINNSLFDEKRENLADVPAPEIHIPAENVPRPVDFSKVCAYLSEGAGDVEMEDPFSEAAASLPTPPASSSKKRGRCPSPVDTALANGGGGGKRLRRTPEPSPSPWAASPLKGISRIVSPRWRRTMSVLPSPVLPGPGEATVVPPAHTRAQHDHDTVVNGEMMLAERERAMRALCGEETDEDEERRYKEAMAVIAEDEVVRTWELWVGY</sequence>
<reference evidence="2 3" key="2">
    <citation type="submission" date="2015-05" db="EMBL/GenBank/DDBJ databases">
        <title>Distinctive expansion of gene families associated with plant cell wall degradation and secondary metabolism in the genomes of grapevine trunk pathogens.</title>
        <authorList>
            <person name="Lawrence D.P."/>
            <person name="Travadon R."/>
            <person name="Rolshausen P.E."/>
            <person name="Baumgartner K."/>
        </authorList>
    </citation>
    <scope>NUCLEOTIDE SEQUENCE [LARGE SCALE GENOMIC DNA]</scope>
    <source>
        <strain evidence="2">DS831</strain>
    </source>
</reference>
<comment type="caution">
    <text evidence="2">The sequence shown here is derived from an EMBL/GenBank/DDBJ whole genome shotgun (WGS) entry which is preliminary data.</text>
</comment>